<sequence length="313" mass="35602">MAHDGRKVVICSLVGICYENNMCLMDSGSGDFFWMSAKEAVAAGAVLQGAPIVMLAETTNAGNKTELPQPTLSNASCLDAPAINKECNRPSTLMEQGFNGIEAPIAILAKTTNTRDKTGLLEETRSNASYEDTPAMNKEWDKRSTLILIQLCKDEEGTSNYSRKFWETASTTLENSLYKFSWEQCKIKFQNLKAQYKQKKEKKQQSGEGRITWQFYDEMDNLMAKKPEISPVATASNEDGFKIDEENCEHSESESDYTSEPEVSQKRKTKKKKTVVEILHKLTEQAERRHKERYEQRERALKLLQEIRDKNVQ</sequence>
<keyword evidence="4" id="KW-1185">Reference proteome</keyword>
<dbReference type="PANTHER" id="PTHR47595">
    <property type="entry name" value="HEAT SHOCK 70 KDA PROTEIN 14"/>
    <property type="match status" value="1"/>
</dbReference>
<protein>
    <recommendedName>
        <fullName evidence="2">Myb/SANT-like DNA-binding domain-containing protein</fullName>
    </recommendedName>
</protein>
<evidence type="ECO:0000256" key="1">
    <source>
        <dbReference type="SAM" id="MobiDB-lite"/>
    </source>
</evidence>
<dbReference type="Proteomes" id="UP001187531">
    <property type="component" value="Unassembled WGS sequence"/>
</dbReference>
<dbReference type="EMBL" id="JAVRJZ010000006">
    <property type="protein sequence ID" value="KAK2721329.1"/>
    <property type="molecule type" value="Genomic_DNA"/>
</dbReference>
<dbReference type="PANTHER" id="PTHR47595:SF1">
    <property type="entry name" value="MYB_SANT-LIKE DNA-BINDING DOMAIN-CONTAINING PROTEIN"/>
    <property type="match status" value="1"/>
</dbReference>
<dbReference type="Pfam" id="PF13837">
    <property type="entry name" value="Myb_DNA-bind_4"/>
    <property type="match status" value="1"/>
</dbReference>
<accession>A0AA88I6R9</accession>
<organism evidence="3 4">
    <name type="scientific">Artemia franciscana</name>
    <name type="common">Brine shrimp</name>
    <name type="synonym">Artemia sanfranciscana</name>
    <dbReference type="NCBI Taxonomy" id="6661"/>
    <lineage>
        <taxon>Eukaryota</taxon>
        <taxon>Metazoa</taxon>
        <taxon>Ecdysozoa</taxon>
        <taxon>Arthropoda</taxon>
        <taxon>Crustacea</taxon>
        <taxon>Branchiopoda</taxon>
        <taxon>Anostraca</taxon>
        <taxon>Artemiidae</taxon>
        <taxon>Artemia</taxon>
    </lineage>
</organism>
<feature type="domain" description="Myb/SANT-like DNA-binding" evidence="2">
    <location>
        <begin position="138"/>
        <end position="222"/>
    </location>
</feature>
<feature type="region of interest" description="Disordered" evidence="1">
    <location>
        <begin position="247"/>
        <end position="273"/>
    </location>
</feature>
<evidence type="ECO:0000313" key="3">
    <source>
        <dbReference type="EMBL" id="KAK2721329.1"/>
    </source>
</evidence>
<dbReference type="Gene3D" id="1.10.10.60">
    <property type="entry name" value="Homeodomain-like"/>
    <property type="match status" value="1"/>
</dbReference>
<evidence type="ECO:0000259" key="2">
    <source>
        <dbReference type="Pfam" id="PF13837"/>
    </source>
</evidence>
<reference evidence="3" key="1">
    <citation type="submission" date="2023-07" db="EMBL/GenBank/DDBJ databases">
        <title>Chromosome-level genome assembly of Artemia franciscana.</title>
        <authorList>
            <person name="Jo E."/>
        </authorList>
    </citation>
    <scope>NUCLEOTIDE SEQUENCE</scope>
    <source>
        <tissue evidence="3">Whole body</tissue>
    </source>
</reference>
<dbReference type="InterPro" id="IPR044822">
    <property type="entry name" value="Myb_DNA-bind_4"/>
</dbReference>
<evidence type="ECO:0000313" key="4">
    <source>
        <dbReference type="Proteomes" id="UP001187531"/>
    </source>
</evidence>
<name>A0AA88I6R9_ARTSF</name>
<comment type="caution">
    <text evidence="3">The sequence shown here is derived from an EMBL/GenBank/DDBJ whole genome shotgun (WGS) entry which is preliminary data.</text>
</comment>
<proteinExistence type="predicted"/>
<gene>
    <name evidence="3" type="ORF">QYM36_003569</name>
</gene>
<dbReference type="AlphaFoldDB" id="A0AA88I6R9"/>